<comment type="subcellular location">
    <subcellularLocation>
        <location evidence="8">Cytoplasm</location>
    </subcellularLocation>
</comment>
<dbReference type="PROSITE" id="PS00631">
    <property type="entry name" value="CYTOSOL_AP"/>
    <property type="match status" value="1"/>
</dbReference>
<gene>
    <name evidence="10" type="primary">pepA1</name>
    <name evidence="8" type="synonym">pepA</name>
    <name evidence="10" type="ORF">GCM10007894_20660</name>
</gene>
<evidence type="ECO:0000256" key="3">
    <source>
        <dbReference type="ARBA" id="ARBA00009528"/>
    </source>
</evidence>
<keyword evidence="11" id="KW-1185">Reference proteome</keyword>
<feature type="binding site" evidence="8">
    <location>
        <position position="269"/>
    </location>
    <ligand>
        <name>Mn(2+)</name>
        <dbReference type="ChEBI" id="CHEBI:29035"/>
        <label>2</label>
    </ligand>
</feature>
<evidence type="ECO:0000256" key="2">
    <source>
        <dbReference type="ARBA" id="ARBA00000967"/>
    </source>
</evidence>
<feature type="binding site" evidence="8">
    <location>
        <position position="354"/>
    </location>
    <ligand>
        <name>Mn(2+)</name>
        <dbReference type="ChEBI" id="CHEBI:29035"/>
        <label>2</label>
    </ligand>
</feature>
<comment type="similarity">
    <text evidence="3 8">Belongs to the peptidase M17 family.</text>
</comment>
<comment type="caution">
    <text evidence="10">The sequence shown here is derived from an EMBL/GenBank/DDBJ whole genome shotgun (WGS) entry which is preliminary data.</text>
</comment>
<evidence type="ECO:0000259" key="9">
    <source>
        <dbReference type="PROSITE" id="PS00631"/>
    </source>
</evidence>
<evidence type="ECO:0000313" key="10">
    <source>
        <dbReference type="EMBL" id="GLS84089.1"/>
    </source>
</evidence>
<dbReference type="GO" id="GO:0030145">
    <property type="term" value="F:manganese ion binding"/>
    <property type="evidence" value="ECO:0007669"/>
    <property type="project" value="UniProtKB-UniRule"/>
</dbReference>
<protein>
    <recommendedName>
        <fullName evidence="8">Probable cytosol aminopeptidase</fullName>
        <ecNumber evidence="8">3.4.11.1</ecNumber>
    </recommendedName>
    <alternativeName>
        <fullName evidence="8">Leucine aminopeptidase</fullName>
        <shortName evidence="8">LAP</shortName>
        <ecNumber evidence="8">3.4.11.10</ecNumber>
    </alternativeName>
    <alternativeName>
        <fullName evidence="8">Leucyl aminopeptidase</fullName>
    </alternativeName>
</protein>
<dbReference type="AlphaFoldDB" id="A0AA37TM96"/>
<dbReference type="NCBIfam" id="NF002077">
    <property type="entry name" value="PRK00913.2-4"/>
    <property type="match status" value="1"/>
</dbReference>
<keyword evidence="6 8" id="KW-0378">Hydrolase</keyword>
<sequence length="501" mass="53375">MGLVATKALADNFNFVESSSAANHTVVVLQAGDKPSKTLAALDARTNQQITEALKIKSFNGAKKQMVELLVPQGLQAKRLIIMGVGDTASANKGAINELGAELTAYLAKGTNERERNHTITLLTAGISDANSNASFAAQFAHGMNLRAYRFDKYLKEKNPAPRNISVSVDDKQQAASQYQQLKAIEHGIFLARDLTNEVPSQLTPAQFAKEASKLKQLGVKVTIIKPKQVKSLGMGGLYSVGQGSNDGSHLVIAHWQGSEQAPIALIGKGITFDTGGYNIKANGDSISRMKTDMAGAAAVLGTIRALAEQKSTQNVVGIMAMAENMVSATATAPGDVITMGNGTTVEIVNTDAEGRLVMADALWYANQHFQPRVMVDIATLTGSKYRALGNRFTAIFSDDQGLMDGLSNAGERVHENLWPLPLAYHDELKSPIADIKNSGHNGPGATMGAVFLQHFAGDTKWAHLDMAGHALTRSDKGIHPTGGTGYGVRLLTEWIASNPE</sequence>
<reference evidence="10 11" key="1">
    <citation type="journal article" date="2014" name="Int. J. Syst. Evol. Microbiol.">
        <title>Complete genome sequence of Corynebacterium casei LMG S-19264T (=DSM 44701T), isolated from a smear-ripened cheese.</title>
        <authorList>
            <consortium name="US DOE Joint Genome Institute (JGI-PGF)"/>
            <person name="Walter F."/>
            <person name="Albersmeier A."/>
            <person name="Kalinowski J."/>
            <person name="Ruckert C."/>
        </authorList>
    </citation>
    <scope>NUCLEOTIDE SEQUENCE [LARGE SCALE GENOMIC DNA]</scope>
    <source>
        <strain evidence="10 11">NBRC 112785</strain>
    </source>
</reference>
<dbReference type="GO" id="GO:0070006">
    <property type="term" value="F:metalloaminopeptidase activity"/>
    <property type="evidence" value="ECO:0007669"/>
    <property type="project" value="InterPro"/>
</dbReference>
<dbReference type="Gene3D" id="3.40.630.10">
    <property type="entry name" value="Zn peptidases"/>
    <property type="match status" value="1"/>
</dbReference>
<dbReference type="Pfam" id="PF00883">
    <property type="entry name" value="Peptidase_M17"/>
    <property type="match status" value="1"/>
</dbReference>
<dbReference type="HAMAP" id="MF_00181">
    <property type="entry name" value="Cytosol_peptidase_M17"/>
    <property type="match status" value="1"/>
</dbReference>
<feature type="binding site" evidence="8">
    <location>
        <position position="354"/>
    </location>
    <ligand>
        <name>Mn(2+)</name>
        <dbReference type="ChEBI" id="CHEBI:29035"/>
        <label>1</label>
    </ligand>
</feature>
<evidence type="ECO:0000256" key="5">
    <source>
        <dbReference type="ARBA" id="ARBA00022670"/>
    </source>
</evidence>
<feature type="active site" evidence="8">
    <location>
        <position position="356"/>
    </location>
</feature>
<keyword evidence="8" id="KW-0479">Metal-binding</keyword>
<comment type="function">
    <text evidence="8">Presumably involved in the processing and regular turnover of intracellular proteins. Catalyzes the removal of unsubstituted N-terminal amino acids from various peptides.</text>
</comment>
<dbReference type="PANTHER" id="PTHR11963:SF23">
    <property type="entry name" value="CYTOSOL AMINOPEPTIDASE"/>
    <property type="match status" value="1"/>
</dbReference>
<dbReference type="Gene3D" id="3.40.220.10">
    <property type="entry name" value="Leucine Aminopeptidase, subunit E, domain 1"/>
    <property type="match status" value="1"/>
</dbReference>
<feature type="binding site" evidence="8">
    <location>
        <position position="274"/>
    </location>
    <ligand>
        <name>Mn(2+)</name>
        <dbReference type="ChEBI" id="CHEBI:29035"/>
        <label>1</label>
    </ligand>
</feature>
<dbReference type="GO" id="GO:0006508">
    <property type="term" value="P:proteolysis"/>
    <property type="evidence" value="ECO:0007669"/>
    <property type="project" value="UniProtKB-KW"/>
</dbReference>
<comment type="cofactor">
    <cofactor evidence="8">
        <name>Mn(2+)</name>
        <dbReference type="ChEBI" id="CHEBI:29035"/>
    </cofactor>
    <text evidence="8">Binds 2 manganese ions per subunit.</text>
</comment>
<dbReference type="SUPFAM" id="SSF52949">
    <property type="entry name" value="Macro domain-like"/>
    <property type="match status" value="1"/>
</dbReference>
<proteinExistence type="inferred from homology"/>
<feature type="domain" description="Cytosol aminopeptidase" evidence="9">
    <location>
        <begin position="350"/>
        <end position="357"/>
    </location>
</feature>
<evidence type="ECO:0000256" key="7">
    <source>
        <dbReference type="ARBA" id="ARBA00023211"/>
    </source>
</evidence>
<dbReference type="Pfam" id="PF02789">
    <property type="entry name" value="Peptidase_M17_N"/>
    <property type="match status" value="1"/>
</dbReference>
<feature type="active site" evidence="8">
    <location>
        <position position="281"/>
    </location>
</feature>
<dbReference type="InterPro" id="IPR043472">
    <property type="entry name" value="Macro_dom-like"/>
</dbReference>
<dbReference type="InterPro" id="IPR011356">
    <property type="entry name" value="Leucine_aapep/pepB"/>
</dbReference>
<feature type="binding site" evidence="8">
    <location>
        <position position="274"/>
    </location>
    <ligand>
        <name>Mn(2+)</name>
        <dbReference type="ChEBI" id="CHEBI:29035"/>
        <label>2</label>
    </ligand>
</feature>
<keyword evidence="5 8" id="KW-0645">Protease</keyword>
<feature type="binding site" evidence="8">
    <location>
        <position position="352"/>
    </location>
    <ligand>
        <name>Mn(2+)</name>
        <dbReference type="ChEBI" id="CHEBI:29035"/>
        <label>1</label>
    </ligand>
</feature>
<dbReference type="EC" id="3.4.11.10" evidence="8"/>
<keyword evidence="4 8" id="KW-0031">Aminopeptidase</keyword>
<dbReference type="EMBL" id="BSPO01000003">
    <property type="protein sequence ID" value="GLS84089.1"/>
    <property type="molecule type" value="Genomic_DNA"/>
</dbReference>
<name>A0AA37TM96_9GAMM</name>
<evidence type="ECO:0000256" key="6">
    <source>
        <dbReference type="ARBA" id="ARBA00022801"/>
    </source>
</evidence>
<comment type="catalytic activity">
    <reaction evidence="2 8">
        <text>Release of an N-terminal amino acid, preferentially leucine, but not glutamic or aspartic acids.</text>
        <dbReference type="EC" id="3.4.11.10"/>
    </reaction>
</comment>
<evidence type="ECO:0000256" key="1">
    <source>
        <dbReference type="ARBA" id="ARBA00000135"/>
    </source>
</evidence>
<keyword evidence="7 8" id="KW-0464">Manganese</keyword>
<dbReference type="InterPro" id="IPR023042">
    <property type="entry name" value="Peptidase_M17_leu_NH2_pept"/>
</dbReference>
<dbReference type="PANTHER" id="PTHR11963">
    <property type="entry name" value="LEUCINE AMINOPEPTIDASE-RELATED"/>
    <property type="match status" value="1"/>
</dbReference>
<feature type="binding site" evidence="8">
    <location>
        <position position="293"/>
    </location>
    <ligand>
        <name>Mn(2+)</name>
        <dbReference type="ChEBI" id="CHEBI:29035"/>
        <label>2</label>
    </ligand>
</feature>
<dbReference type="CDD" id="cd00433">
    <property type="entry name" value="Peptidase_M17"/>
    <property type="match status" value="1"/>
</dbReference>
<evidence type="ECO:0000313" key="11">
    <source>
        <dbReference type="Proteomes" id="UP001157439"/>
    </source>
</evidence>
<dbReference type="EC" id="3.4.11.1" evidence="8"/>
<dbReference type="InterPro" id="IPR000819">
    <property type="entry name" value="Peptidase_M17_C"/>
</dbReference>
<dbReference type="GO" id="GO:0005737">
    <property type="term" value="C:cytoplasm"/>
    <property type="evidence" value="ECO:0007669"/>
    <property type="project" value="UniProtKB-SubCell"/>
</dbReference>
<dbReference type="SUPFAM" id="SSF53187">
    <property type="entry name" value="Zn-dependent exopeptidases"/>
    <property type="match status" value="1"/>
</dbReference>
<comment type="catalytic activity">
    <reaction evidence="1 8">
        <text>Release of an N-terminal amino acid, Xaa-|-Yaa-, in which Xaa is preferably Leu, but may be other amino acids including Pro although not Arg or Lys, and Yaa may be Pro. Amino acid amides and methyl esters are also readily hydrolyzed, but rates on arylamides are exceedingly low.</text>
        <dbReference type="EC" id="3.4.11.1"/>
    </reaction>
</comment>
<dbReference type="Proteomes" id="UP001157439">
    <property type="component" value="Unassembled WGS sequence"/>
</dbReference>
<evidence type="ECO:0000256" key="4">
    <source>
        <dbReference type="ARBA" id="ARBA00022438"/>
    </source>
</evidence>
<keyword evidence="8" id="KW-0963">Cytoplasm</keyword>
<evidence type="ECO:0000256" key="8">
    <source>
        <dbReference type="HAMAP-Rule" id="MF_00181"/>
    </source>
</evidence>
<accession>A0AA37TM96</accession>
<dbReference type="PRINTS" id="PR00481">
    <property type="entry name" value="LAMNOPPTDASE"/>
</dbReference>
<dbReference type="InterPro" id="IPR008283">
    <property type="entry name" value="Peptidase_M17_N"/>
</dbReference>
<organism evidence="10 11">
    <name type="scientific">Paraferrimonas haliotis</name>
    <dbReference type="NCBI Taxonomy" id="2013866"/>
    <lineage>
        <taxon>Bacteria</taxon>
        <taxon>Pseudomonadati</taxon>
        <taxon>Pseudomonadota</taxon>
        <taxon>Gammaproteobacteria</taxon>
        <taxon>Alteromonadales</taxon>
        <taxon>Ferrimonadaceae</taxon>
        <taxon>Paraferrimonas</taxon>
    </lineage>
</organism>